<keyword evidence="3" id="KW-1185">Reference proteome</keyword>
<feature type="compositionally biased region" description="Basic and acidic residues" evidence="1">
    <location>
        <begin position="2120"/>
        <end position="2142"/>
    </location>
</feature>
<feature type="region of interest" description="Disordered" evidence="1">
    <location>
        <begin position="70"/>
        <end position="92"/>
    </location>
</feature>
<feature type="compositionally biased region" description="Basic and acidic residues" evidence="1">
    <location>
        <begin position="995"/>
        <end position="1004"/>
    </location>
</feature>
<feature type="compositionally biased region" description="Basic and acidic residues" evidence="1">
    <location>
        <begin position="615"/>
        <end position="627"/>
    </location>
</feature>
<feature type="compositionally biased region" description="Low complexity" evidence="1">
    <location>
        <begin position="908"/>
        <end position="921"/>
    </location>
</feature>
<feature type="compositionally biased region" description="Basic and acidic residues" evidence="1">
    <location>
        <begin position="2213"/>
        <end position="2225"/>
    </location>
</feature>
<feature type="compositionally biased region" description="Polar residues" evidence="1">
    <location>
        <begin position="2488"/>
        <end position="2507"/>
    </location>
</feature>
<feature type="compositionally biased region" description="Polar residues" evidence="1">
    <location>
        <begin position="2455"/>
        <end position="2467"/>
    </location>
</feature>
<accession>A0A811KR59</accession>
<feature type="compositionally biased region" description="Polar residues" evidence="1">
    <location>
        <begin position="1847"/>
        <end position="1856"/>
    </location>
</feature>
<protein>
    <submittedName>
        <fullName evidence="2">Uncharacterized protein</fullName>
    </submittedName>
</protein>
<proteinExistence type="predicted"/>
<comment type="caution">
    <text evidence="2">The sequence shown here is derived from an EMBL/GenBank/DDBJ whole genome shotgun (WGS) entry which is preliminary data.</text>
</comment>
<feature type="compositionally biased region" description="Basic and acidic residues" evidence="1">
    <location>
        <begin position="2044"/>
        <end position="2056"/>
    </location>
</feature>
<feature type="compositionally biased region" description="Polar residues" evidence="1">
    <location>
        <begin position="759"/>
        <end position="780"/>
    </location>
</feature>
<dbReference type="EMBL" id="CAJFCW020000004">
    <property type="protein sequence ID" value="CAG9111215.1"/>
    <property type="molecule type" value="Genomic_DNA"/>
</dbReference>
<feature type="compositionally biased region" description="Polar residues" evidence="1">
    <location>
        <begin position="1526"/>
        <end position="1537"/>
    </location>
</feature>
<dbReference type="Proteomes" id="UP000783686">
    <property type="component" value="Unassembled WGS sequence"/>
</dbReference>
<feature type="region of interest" description="Disordered" evidence="1">
    <location>
        <begin position="985"/>
        <end position="1112"/>
    </location>
</feature>
<feature type="compositionally biased region" description="Basic and acidic residues" evidence="1">
    <location>
        <begin position="1914"/>
        <end position="1924"/>
    </location>
</feature>
<feature type="compositionally biased region" description="Basic and acidic residues" evidence="1">
    <location>
        <begin position="1793"/>
        <end position="1802"/>
    </location>
</feature>
<feature type="compositionally biased region" description="Basic and acidic residues" evidence="1">
    <location>
        <begin position="1325"/>
        <end position="1353"/>
    </location>
</feature>
<feature type="region of interest" description="Disordered" evidence="1">
    <location>
        <begin position="2213"/>
        <end position="2573"/>
    </location>
</feature>
<feature type="compositionally biased region" description="Basic and acidic residues" evidence="1">
    <location>
        <begin position="2342"/>
        <end position="2358"/>
    </location>
</feature>
<feature type="compositionally biased region" description="Polar residues" evidence="1">
    <location>
        <begin position="1957"/>
        <end position="1981"/>
    </location>
</feature>
<feature type="compositionally biased region" description="Basic and acidic residues" evidence="1">
    <location>
        <begin position="2008"/>
        <end position="2026"/>
    </location>
</feature>
<dbReference type="Proteomes" id="UP000614601">
    <property type="component" value="Unassembled WGS sequence"/>
</dbReference>
<feature type="compositionally biased region" description="Basic and acidic residues" evidence="1">
    <location>
        <begin position="2445"/>
        <end position="2454"/>
    </location>
</feature>
<name>A0A811KR59_9BILA</name>
<feature type="compositionally biased region" description="Polar residues" evidence="1">
    <location>
        <begin position="1418"/>
        <end position="1434"/>
    </location>
</feature>
<feature type="compositionally biased region" description="Basic and acidic residues" evidence="1">
    <location>
        <begin position="1538"/>
        <end position="1554"/>
    </location>
</feature>
<evidence type="ECO:0000313" key="2">
    <source>
        <dbReference type="EMBL" id="CAD5218649.1"/>
    </source>
</evidence>
<feature type="region of interest" description="Disordered" evidence="1">
    <location>
        <begin position="2585"/>
        <end position="2628"/>
    </location>
</feature>
<feature type="compositionally biased region" description="Basic and acidic residues" evidence="1">
    <location>
        <begin position="1435"/>
        <end position="1463"/>
    </location>
</feature>
<feature type="compositionally biased region" description="Polar residues" evidence="1">
    <location>
        <begin position="563"/>
        <end position="578"/>
    </location>
</feature>
<feature type="compositionally biased region" description="Basic and acidic residues" evidence="1">
    <location>
        <begin position="1646"/>
        <end position="1720"/>
    </location>
</feature>
<feature type="compositionally biased region" description="Polar residues" evidence="1">
    <location>
        <begin position="1994"/>
        <end position="2007"/>
    </location>
</feature>
<feature type="compositionally biased region" description="Basic and acidic residues" evidence="1">
    <location>
        <begin position="1282"/>
        <end position="1294"/>
    </location>
</feature>
<organism evidence="2 3">
    <name type="scientific">Bursaphelenchus okinawaensis</name>
    <dbReference type="NCBI Taxonomy" id="465554"/>
    <lineage>
        <taxon>Eukaryota</taxon>
        <taxon>Metazoa</taxon>
        <taxon>Ecdysozoa</taxon>
        <taxon>Nematoda</taxon>
        <taxon>Chromadorea</taxon>
        <taxon>Rhabditida</taxon>
        <taxon>Tylenchina</taxon>
        <taxon>Tylenchomorpha</taxon>
        <taxon>Aphelenchoidea</taxon>
        <taxon>Aphelenchoididae</taxon>
        <taxon>Bursaphelenchus</taxon>
    </lineage>
</organism>
<feature type="compositionally biased region" description="Polar residues" evidence="1">
    <location>
        <begin position="306"/>
        <end position="343"/>
    </location>
</feature>
<feature type="region of interest" description="Disordered" evidence="1">
    <location>
        <begin position="1"/>
        <end position="34"/>
    </location>
</feature>
<feature type="compositionally biased region" description="Basic and acidic residues" evidence="1">
    <location>
        <begin position="1401"/>
        <end position="1413"/>
    </location>
</feature>
<feature type="compositionally biased region" description="Polar residues" evidence="1">
    <location>
        <begin position="1555"/>
        <end position="1567"/>
    </location>
</feature>
<gene>
    <name evidence="2" type="ORF">BOKJ2_LOCUS7859</name>
</gene>
<feature type="compositionally biased region" description="Basic and acidic residues" evidence="1">
    <location>
        <begin position="2293"/>
        <end position="2322"/>
    </location>
</feature>
<feature type="compositionally biased region" description="Polar residues" evidence="1">
    <location>
        <begin position="655"/>
        <end position="752"/>
    </location>
</feature>
<feature type="region of interest" description="Disordered" evidence="1">
    <location>
        <begin position="280"/>
        <end position="369"/>
    </location>
</feature>
<feature type="compositionally biased region" description="Low complexity" evidence="1">
    <location>
        <begin position="1935"/>
        <end position="1944"/>
    </location>
</feature>
<feature type="compositionally biased region" description="Polar residues" evidence="1">
    <location>
        <begin position="1884"/>
        <end position="1903"/>
    </location>
</feature>
<feature type="compositionally biased region" description="Basic and acidic residues" evidence="1">
    <location>
        <begin position="1305"/>
        <end position="1317"/>
    </location>
</feature>
<reference evidence="2" key="1">
    <citation type="submission" date="2020-09" db="EMBL/GenBank/DDBJ databases">
        <authorList>
            <person name="Kikuchi T."/>
        </authorList>
    </citation>
    <scope>NUCLEOTIDE SEQUENCE</scope>
    <source>
        <strain evidence="2">SH1</strain>
    </source>
</reference>
<feature type="region of interest" description="Disordered" evidence="1">
    <location>
        <begin position="907"/>
        <end position="973"/>
    </location>
</feature>
<feature type="compositionally biased region" description="Polar residues" evidence="1">
    <location>
        <begin position="935"/>
        <end position="971"/>
    </location>
</feature>
<feature type="compositionally biased region" description="Low complexity" evidence="1">
    <location>
        <begin position="1904"/>
        <end position="1913"/>
    </location>
</feature>
<feature type="compositionally biased region" description="Basic and acidic residues" evidence="1">
    <location>
        <begin position="1738"/>
        <end position="1754"/>
    </location>
</feature>
<feature type="compositionally biased region" description="Basic and acidic residues" evidence="1">
    <location>
        <begin position="2150"/>
        <end position="2171"/>
    </location>
</feature>
<dbReference type="EMBL" id="CAJFDH010000004">
    <property type="protein sequence ID" value="CAD5218649.1"/>
    <property type="molecule type" value="Genomic_DNA"/>
</dbReference>
<feature type="compositionally biased region" description="Polar residues" evidence="1">
    <location>
        <begin position="19"/>
        <end position="33"/>
    </location>
</feature>
<feature type="compositionally biased region" description="Polar residues" evidence="1">
    <location>
        <begin position="412"/>
        <end position="423"/>
    </location>
</feature>
<feature type="compositionally biased region" description="Basic and acidic residues" evidence="1">
    <location>
        <begin position="2602"/>
        <end position="2624"/>
    </location>
</feature>
<feature type="region of interest" description="Disordered" evidence="1">
    <location>
        <begin position="412"/>
        <end position="452"/>
    </location>
</feature>
<feature type="compositionally biased region" description="Basic and acidic residues" evidence="1">
    <location>
        <begin position="1569"/>
        <end position="1584"/>
    </location>
</feature>
<feature type="compositionally biased region" description="Basic and acidic residues" evidence="1">
    <location>
        <begin position="1862"/>
        <end position="1881"/>
    </location>
</feature>
<feature type="compositionally biased region" description="Polar residues" evidence="1">
    <location>
        <begin position="1006"/>
        <end position="1017"/>
    </location>
</feature>
<feature type="compositionally biased region" description="Polar residues" evidence="1">
    <location>
        <begin position="1391"/>
        <end position="1400"/>
    </location>
</feature>
<feature type="compositionally biased region" description="Basic and acidic residues" evidence="1">
    <location>
        <begin position="2416"/>
        <end position="2428"/>
    </location>
</feature>
<feature type="compositionally biased region" description="Basic and acidic residues" evidence="1">
    <location>
        <begin position="2548"/>
        <end position="2572"/>
    </location>
</feature>
<feature type="compositionally biased region" description="Basic and acidic residues" evidence="1">
    <location>
        <begin position="2375"/>
        <end position="2403"/>
    </location>
</feature>
<feature type="compositionally biased region" description="Low complexity" evidence="1">
    <location>
        <begin position="985"/>
        <end position="994"/>
    </location>
</feature>
<feature type="compositionally biased region" description="Basic and acidic residues" evidence="1">
    <location>
        <begin position="1022"/>
        <end position="1037"/>
    </location>
</feature>
<feature type="compositionally biased region" description="Low complexity" evidence="1">
    <location>
        <begin position="83"/>
        <end position="92"/>
    </location>
</feature>
<dbReference type="OrthoDB" id="5798673at2759"/>
<feature type="compositionally biased region" description="Polar residues" evidence="1">
    <location>
        <begin position="539"/>
        <end position="550"/>
    </location>
</feature>
<feature type="compositionally biased region" description="Polar residues" evidence="1">
    <location>
        <begin position="1079"/>
        <end position="1096"/>
    </location>
</feature>
<feature type="compositionally biased region" description="Basic and acidic residues" evidence="1">
    <location>
        <begin position="2527"/>
        <end position="2541"/>
    </location>
</feature>
<evidence type="ECO:0000256" key="1">
    <source>
        <dbReference type="SAM" id="MobiDB-lite"/>
    </source>
</evidence>
<feature type="region of interest" description="Disordered" evidence="1">
    <location>
        <begin position="1277"/>
        <end position="2078"/>
    </location>
</feature>
<feature type="compositionally biased region" description="Basic and acidic residues" evidence="1">
    <location>
        <begin position="1835"/>
        <end position="1846"/>
    </location>
</feature>
<sequence>MVEPTSDFSFISRKDSGNLDKSFSASESSTDNTVIDRRYTDLKYRDKDANSAASDDFAFAENSNSASLTNWGAASTASEPAPTDDLTSLSTTVTNATEDPRIYLHDEKVEPHRSSILQKTALEQINESEAWSKADMALMKAKTFADDVAQRMAKYMNNDTNETDVKKLKHDNDVNEKMEEYFNEDLPERPDFSKYLNRKRDYGLDTDERKDVTKVDDESKRARSDVFGHGTGTSNVFGHGTENSDVFGHGTRNSDVYGHDANKDALGHGTESNVFGHGTRNSDVFGHGTDNAKPDVEASYTFGHGTPNSQTFGHGTQNSQTFGHGTQNNQAFGHGTPNSQTFGHGTPNALPPKQDPSEVELDTEEVPKDLLKTSDNYVFGFVPSDNEDDDFDPVADLINELVYETNEINKSMSEAASKQNTVSTDNTDKTIRDDKDDDTDNDLTEPIQPPSGPIWDINYAIGLSNKPKDVAGYVVINKVDEILSKDKDGKPIVLRGGSLDGSPKLNERKELTRQSRVVSESESGFDGEEGEHKLATIQEGLTPSPSTDNVLGQVEAAQKLEADTQTSTALSTGDTQNTPPKPSKADSIISTDQSKPEETITPKSPHPEPLSDQPDLQKSDSKNKQLEETNNLVAGGPRHELETTNVNAEIDNAQFKDNSNQQISNISLVPSNKPANVSNSSTENLSNVSSATVEDSSTTSTAEDVSGVSSNTLQDIPNVPILSSQDTTSVPTLLSQDTSNVPKLSSEDTNTVPKLPDSGNISNTTVQDSPITSIPTVQDSTMSTTVGSISMEMEPMRVVTKPSFGQSNTSIQGFRAPGFNAPTASESFDPKSAGLHDAVVTVETKFPDVVPPPEPSVPGDTLAFMVSNGVLEQVVKSVQENEPNTVQPSKEDAVQPASLQDNYTVVKTTSSPSSSFNTNDNQPVTSEQKPKEDVTSISTPVEIKSNNTPTESPEATKSATTQPQTVTITPESNDEVIVNVPVNIVDNGDLSNNDDLSKEPKDNYDTESLFSVVSGNSMPELVGDKIEEPTVTHKIDTDQLLSFGDKKYGETEVPPNTPYDSPRRTSNAGQIPIQDDKNGSSQNTAFNNASDVNSAEPSAPEPQASQKPTDLTIDINKLQDLPKSLANDEPTSPIQTTLFTPVKNDSTDQEVEDVVDMSFELTQASAEGSRVNEITLNVIIERRPAGESAEALSLEESELLADELTKSAAGETPKDINIDENKGITIDENKAINNEVPTSLSEDKKDEIVKAPEEQGADANVPVQRFDDVATTVEAAATPLSDVKEEDEKLEEASVTKQTVAQPEEPSKNVVAEEAKVAAEQQDIATEKAEATLEKTDVATEKPQEPLEQKENGIEVPVQAFTPLDTKATPDQGKNKSSESAVPEVSKTETNEASAPSTTKTEAKDTNVAKQDVEVPIQSFTPLETRASEQQPIESTDKPSDAQRKPEESEVANDDKLAEKDVEVPVQSFTPLETKASDDKGAGEGVEVPVQSFSPLEIRASEQQPIKSADKPSGAQAKPEEDKTSSTEASHPSQQPNDEFKNATDDKQKADSEKPSQGTPILESQTSEDSEHRKTQIKLHEPIQRTDSLGRVIPQLYINEEPITSPPADYKPLGYSRQLAKKEAKNEKKKEAKGEKKDDKQEEEAREEKKVEDVKEENTTDKAGDVKEETKDEAKPVATEEKQTHEGEKPVDVGKVDEVQKPKSEEVKPDTNKADDKDVPSTDTSTIKYETVPSTDSSDVKYETQPPESKKPLETTKTTPDESEITEERTQVKQIPEAQTPEGIDLPPAQNEKPTEITELKDTGAVSNEKPLTLGALGKKSLWNGKEGVNSFDNKGPETVDKETIGSKHSQASSKQGYLDSENVKQDVKELSGSDKTEKAPESNVKTLETKAQPSENASQPVNLSQLGSSSLDKSSKAEEKPTDNNKNIPEGPVSLTSLSNTSLLDKKPTTEPGATEQPSVDTSTDNIVKDSPTTATSETPKTPEGPVKLGDINNKSLLEQSATQKPSEVDEASKNVEEKADDSIPVKDSSTLPQASDIAPQTADKHSVIEDKDVDQQPLNDAQKPNEVPETQIVKVEDTANHNVKVLVPSETDFPPPSDSNGVIENEIKSEIASAEQEEAAREAEKEKAKGEFKIEAEDQRLPSSTADDEVKPISEIKEAEKESKAEEHNLLGQPPASPSEDDAHKVFTKAPLTAQESVSEDLVNNAINEIFEKPVDAQNEGKVELVGTDTSLDKPTSDADSGANALNNKEPEAPSDTTKPAEQDTEAPVIDKTPETPVEANKPEAQTENQEPQKETEPKELKSDTNVDKQAEEAPEEPKKGVPPSIGFYEPNPEDGWITEVEKEKTEEKPSEKAKTSTETAPEVPKDSSNTSRKTDTAPEALKTDAAPEKTDVAPEPKKDVAEEDGWITETAENEPKVSDKTEETAPKAPEPSNDGWITEPAESDKKSEETLQKQPSEAQISQPESAEGKTGQPEVEAAQLDVVKQESTPSEATQQENNVQSVPETSKVDLMNDVAYNEGWITEPAEKENKTQEIKPSEDILIPDGDNKTEKRGVSFEDGSRPEKTEPGNKETVLVFHEARAFSPAPEDPAAAFNVAEPGKPEKMTESDKENATDSESHRLPMDGSDVDLDEYERRLIANTREALALVDQLCKDTQEQQERRRARQKEYVDQEKRALLVQGSDLDVETFKLNPELLEEPQAVLMIPDNKLIILDNKLGLTLLNLETKEVKRTPKAEDWRDLEHLCYMKSQNQILMVYEQKIEDEAGYVKSLARFDLDLNIISKCETPKILRDKPVHNCRICYVEQTDCIYLAVNSPNNCYIYELKESRGTHRWTEIYNMRGKQIADINVFAVVGPITELLVVESTRRHMILLCIYESNLAERSMLAFCAEPAAMTVDECQNVIVFDRATNLVGVYCRLHFQRMRDLLAIGRANCQLSAQNGFLALLNKSVNELRICKY</sequence>
<feature type="region of interest" description="Disordered" evidence="1">
    <location>
        <begin position="486"/>
        <end position="780"/>
    </location>
</feature>
<feature type="region of interest" description="Disordered" evidence="1">
    <location>
        <begin position="2115"/>
        <end position="2198"/>
    </location>
</feature>
<evidence type="ECO:0000313" key="3">
    <source>
        <dbReference type="Proteomes" id="UP000614601"/>
    </source>
</evidence>
<feature type="compositionally biased region" description="Basic and acidic residues" evidence="1">
    <location>
        <begin position="1620"/>
        <end position="1640"/>
    </location>
</feature>
<feature type="compositionally biased region" description="Polar residues" evidence="1">
    <location>
        <begin position="1721"/>
        <end position="1737"/>
    </location>
</feature>